<keyword evidence="3" id="KW-1185">Reference proteome</keyword>
<comment type="caution">
    <text evidence="2">The sequence shown here is derived from an EMBL/GenBank/DDBJ whole genome shotgun (WGS) entry which is preliminary data.</text>
</comment>
<sequence>MGAGVISAAPITTPQSPHRTASYEVGLVAATQSCEPGETSALCGTPSGLPAGPTFTPTADSTNVFNIPANLFIALANTPYHFFTALGAGNVQLGSEPDGGPSFQPGYEGITLTQPSGNIVGLGANLHYGGSWWVYSPTNILGTDAADVTRYQALTNVLVPFPALSVPLGNMLAAVAASQLPMDEGCSGTGSGGCDNPSGILSKMFDVRAIAALFSPEGYTYPEVREVISCNEQGQCYVKDPDGQELPWSGETVKLDPTTPFASLYDSLTGTPDVSSIKFVTPELVVSSLVALGRGLNTAYNPFVLGTQCSICAPFVPNPEGKPVPGPIFEDPDANPVTESAPAAEVDTVAVTRPVVEEAPKATVDEKVQDLTDGTDVTEDAAEEVSDEPTGPKHRKPSSTSQTVKNVRESINSTISKLTGGFKKQGDKTGTKSDESTSSKSKDDSGSEAKKSDSGSGSGGSED</sequence>
<feature type="compositionally biased region" description="Acidic residues" evidence="1">
    <location>
        <begin position="376"/>
        <end position="387"/>
    </location>
</feature>
<evidence type="ECO:0000256" key="1">
    <source>
        <dbReference type="SAM" id="MobiDB-lite"/>
    </source>
</evidence>
<evidence type="ECO:0008006" key="4">
    <source>
        <dbReference type="Google" id="ProtNLM"/>
    </source>
</evidence>
<name>K0VG29_MYCVA</name>
<dbReference type="EMBL" id="ALQA01000017">
    <property type="protein sequence ID" value="EJZ10099.1"/>
    <property type="molecule type" value="Genomic_DNA"/>
</dbReference>
<dbReference type="HOGENOM" id="CLU_041410_0_0_11"/>
<evidence type="ECO:0000313" key="2">
    <source>
        <dbReference type="EMBL" id="EJZ10099.1"/>
    </source>
</evidence>
<dbReference type="AlphaFoldDB" id="K0VG29"/>
<dbReference type="PATRIC" id="fig|1194972.3.peg.2052"/>
<organism evidence="2 3">
    <name type="scientific">Mycolicibacterium vaccae ATCC 25954</name>
    <dbReference type="NCBI Taxonomy" id="1194972"/>
    <lineage>
        <taxon>Bacteria</taxon>
        <taxon>Bacillati</taxon>
        <taxon>Actinomycetota</taxon>
        <taxon>Actinomycetes</taxon>
        <taxon>Mycobacteriales</taxon>
        <taxon>Mycobacteriaceae</taxon>
        <taxon>Mycolicibacterium</taxon>
    </lineage>
</organism>
<protein>
    <recommendedName>
        <fullName evidence="4">PE-PPE domain-containing protein</fullName>
    </recommendedName>
</protein>
<proteinExistence type="predicted"/>
<feature type="compositionally biased region" description="Basic and acidic residues" evidence="1">
    <location>
        <begin position="424"/>
        <end position="453"/>
    </location>
</feature>
<dbReference type="Proteomes" id="UP000006072">
    <property type="component" value="Unassembled WGS sequence"/>
</dbReference>
<feature type="compositionally biased region" description="Basic and acidic residues" evidence="1">
    <location>
        <begin position="357"/>
        <end position="370"/>
    </location>
</feature>
<gene>
    <name evidence="2" type="ORF">MVAC_10237</name>
</gene>
<feature type="compositionally biased region" description="Polar residues" evidence="1">
    <location>
        <begin position="398"/>
        <end position="417"/>
    </location>
</feature>
<dbReference type="eggNOG" id="ENOG5031SSX">
    <property type="taxonomic scope" value="Bacteria"/>
</dbReference>
<evidence type="ECO:0000313" key="3">
    <source>
        <dbReference type="Proteomes" id="UP000006072"/>
    </source>
</evidence>
<accession>K0VG29</accession>
<feature type="region of interest" description="Disordered" evidence="1">
    <location>
        <begin position="357"/>
        <end position="463"/>
    </location>
</feature>
<reference evidence="2 3" key="1">
    <citation type="journal article" date="2012" name="J. Bacteriol.">
        <title>Complete Genome Sequence of Mycobacterium vaccae Type Strain ATCC 25954.</title>
        <authorList>
            <person name="Ho Y.S."/>
            <person name="Adroub S.A."/>
            <person name="Abadi M."/>
            <person name="Al Alwan B."/>
            <person name="Alkhateeb R."/>
            <person name="Gao G."/>
            <person name="Ragab A."/>
            <person name="Ali S."/>
            <person name="van Soolingen D."/>
            <person name="Bitter W."/>
            <person name="Pain A."/>
            <person name="Abdallah A.M."/>
        </authorList>
    </citation>
    <scope>NUCLEOTIDE SEQUENCE [LARGE SCALE GENOMIC DNA]</scope>
    <source>
        <strain evidence="2 3">ATCC 25954</strain>
    </source>
</reference>